<dbReference type="PANTHER" id="PTHR48182">
    <property type="entry name" value="PROTEIN SERAC1"/>
    <property type="match status" value="1"/>
</dbReference>
<evidence type="ECO:0000313" key="7">
    <source>
        <dbReference type="EMBL" id="KAK7403327.1"/>
    </source>
</evidence>
<dbReference type="SUPFAM" id="SSF53474">
    <property type="entry name" value="alpha/beta-Hydrolases"/>
    <property type="match status" value="1"/>
</dbReference>
<evidence type="ECO:0000256" key="6">
    <source>
        <dbReference type="ARBA" id="ARBA00023136"/>
    </source>
</evidence>
<keyword evidence="6" id="KW-0472">Membrane</keyword>
<evidence type="ECO:0008006" key="9">
    <source>
        <dbReference type="Google" id="ProtNLM"/>
    </source>
</evidence>
<keyword evidence="4" id="KW-0256">Endoplasmic reticulum</keyword>
<comment type="caution">
    <text evidence="7">The sequence shown here is derived from an EMBL/GenBank/DDBJ whole genome shotgun (WGS) entry which is preliminary data.</text>
</comment>
<name>A0ABR1GN70_9HYPO</name>
<evidence type="ECO:0000256" key="3">
    <source>
        <dbReference type="ARBA" id="ARBA00004370"/>
    </source>
</evidence>
<gene>
    <name evidence="7" type="ORF">QQX98_010916</name>
</gene>
<evidence type="ECO:0000256" key="5">
    <source>
        <dbReference type="ARBA" id="ARBA00023128"/>
    </source>
</evidence>
<reference evidence="7 8" key="1">
    <citation type="journal article" date="2025" name="Microbiol. Resour. Announc.">
        <title>Draft genome sequences for Neonectria magnoliae and Neonectria punicea, canker pathogens of Liriodendron tulipifera and Acer saccharum in West Virginia.</title>
        <authorList>
            <person name="Petronek H.M."/>
            <person name="Kasson M.T."/>
            <person name="Metheny A.M."/>
            <person name="Stauder C.M."/>
            <person name="Lovett B."/>
            <person name="Lynch S.C."/>
            <person name="Garnas J.R."/>
            <person name="Kasson L.R."/>
            <person name="Stajich J.E."/>
        </authorList>
    </citation>
    <scope>NUCLEOTIDE SEQUENCE [LARGE SCALE GENOMIC DNA]</scope>
    <source>
        <strain evidence="7 8">NRRL 64653</strain>
    </source>
</reference>
<dbReference type="InterPro" id="IPR029058">
    <property type="entry name" value="AB_hydrolase_fold"/>
</dbReference>
<comment type="subcellular location">
    <subcellularLocation>
        <location evidence="2">Endoplasmic reticulum</location>
    </subcellularLocation>
    <subcellularLocation>
        <location evidence="3">Membrane</location>
    </subcellularLocation>
    <subcellularLocation>
        <location evidence="1">Mitochondrion</location>
    </subcellularLocation>
</comment>
<keyword evidence="5" id="KW-0496">Mitochondrion</keyword>
<dbReference type="PANTHER" id="PTHR48182:SF2">
    <property type="entry name" value="PROTEIN SERAC1"/>
    <property type="match status" value="1"/>
</dbReference>
<evidence type="ECO:0000256" key="2">
    <source>
        <dbReference type="ARBA" id="ARBA00004240"/>
    </source>
</evidence>
<proteinExistence type="predicted"/>
<evidence type="ECO:0000256" key="1">
    <source>
        <dbReference type="ARBA" id="ARBA00004173"/>
    </source>
</evidence>
<protein>
    <recommendedName>
        <fullName evidence="9">AB hydrolase-1 domain-containing protein</fullName>
    </recommendedName>
</protein>
<keyword evidence="8" id="KW-1185">Reference proteome</keyword>
<accession>A0ABR1GN70</accession>
<dbReference type="Proteomes" id="UP001498476">
    <property type="component" value="Unassembled WGS sequence"/>
</dbReference>
<dbReference type="InterPro" id="IPR052374">
    <property type="entry name" value="SERAC1"/>
</dbReference>
<organism evidence="7 8">
    <name type="scientific">Neonectria punicea</name>
    <dbReference type="NCBI Taxonomy" id="979145"/>
    <lineage>
        <taxon>Eukaryota</taxon>
        <taxon>Fungi</taxon>
        <taxon>Dikarya</taxon>
        <taxon>Ascomycota</taxon>
        <taxon>Pezizomycotina</taxon>
        <taxon>Sordariomycetes</taxon>
        <taxon>Hypocreomycetidae</taxon>
        <taxon>Hypocreales</taxon>
        <taxon>Nectriaceae</taxon>
        <taxon>Neonectria</taxon>
    </lineage>
</organism>
<dbReference type="Gene3D" id="3.40.50.1820">
    <property type="entry name" value="alpha/beta hydrolase"/>
    <property type="match status" value="1"/>
</dbReference>
<evidence type="ECO:0000256" key="4">
    <source>
        <dbReference type="ARBA" id="ARBA00022824"/>
    </source>
</evidence>
<evidence type="ECO:0000313" key="8">
    <source>
        <dbReference type="Proteomes" id="UP001498476"/>
    </source>
</evidence>
<dbReference type="EMBL" id="JAZAVJ010000252">
    <property type="protein sequence ID" value="KAK7403327.1"/>
    <property type="molecule type" value="Genomic_DNA"/>
</dbReference>
<sequence length="179" mass="20549">MDAWTRYSDHPTFRSFEVLHDPGDSGIVEVFAIHGLGSNPSSAWRHGGNGTQVYWLRDLLPKQKGLESIKVTMLNHQTRRDSHSPEVDFDVFAKMMLDDIEHLHQQNRPIIFIAHGFGGLLLKRTVNINSGTLRYAEDVLLDTDHRGLNKFQSSNDPNFEKFLRHFHHALRRDAPLKSV</sequence>